<accession>A0ACC3BKA2</accession>
<proteinExistence type="predicted"/>
<evidence type="ECO:0000313" key="2">
    <source>
        <dbReference type="Proteomes" id="UP000798662"/>
    </source>
</evidence>
<name>A0ACC3BKA2_PYRYE</name>
<gene>
    <name evidence="1" type="ORF">I4F81_000977</name>
</gene>
<protein>
    <submittedName>
        <fullName evidence="1">Uncharacterized protein</fullName>
    </submittedName>
</protein>
<keyword evidence="2" id="KW-1185">Reference proteome</keyword>
<comment type="caution">
    <text evidence="1">The sequence shown here is derived from an EMBL/GenBank/DDBJ whole genome shotgun (WGS) entry which is preliminary data.</text>
</comment>
<dbReference type="EMBL" id="CM020618">
    <property type="protein sequence ID" value="KAK1858370.1"/>
    <property type="molecule type" value="Genomic_DNA"/>
</dbReference>
<sequence>MAAFVASAGAGTIGAPRPAAAVYSRRASHLGCASLATPLPVRPAPLTMRSDVWVPLVNTSELEPGELKAVFTSGQNILVSCDYDGQVYASSNICPHLGTPLTDGEVGDGVLTCAQHKSSWDLKTGELAGPWCPSPPVLGPLLGKLQPPSTLAVYPVREERGKIEALLDIDAVKEFESNYWKGLLDAQGKASGDFIAL</sequence>
<reference evidence="1" key="1">
    <citation type="submission" date="2019-11" db="EMBL/GenBank/DDBJ databases">
        <title>Nori genome reveals adaptations in red seaweeds to the harsh intertidal environment.</title>
        <authorList>
            <person name="Wang D."/>
            <person name="Mao Y."/>
        </authorList>
    </citation>
    <scope>NUCLEOTIDE SEQUENCE</scope>
    <source>
        <tissue evidence="1">Gametophyte</tissue>
    </source>
</reference>
<organism evidence="1 2">
    <name type="scientific">Pyropia yezoensis</name>
    <name type="common">Susabi-nori</name>
    <name type="synonym">Porphyra yezoensis</name>
    <dbReference type="NCBI Taxonomy" id="2788"/>
    <lineage>
        <taxon>Eukaryota</taxon>
        <taxon>Rhodophyta</taxon>
        <taxon>Bangiophyceae</taxon>
        <taxon>Bangiales</taxon>
        <taxon>Bangiaceae</taxon>
        <taxon>Pyropia</taxon>
    </lineage>
</organism>
<dbReference type="Proteomes" id="UP000798662">
    <property type="component" value="Chromosome 1"/>
</dbReference>
<evidence type="ECO:0000313" key="1">
    <source>
        <dbReference type="EMBL" id="KAK1858370.1"/>
    </source>
</evidence>